<keyword evidence="1" id="KW-0472">Membrane</keyword>
<keyword evidence="1" id="KW-1133">Transmembrane helix</keyword>
<keyword evidence="1" id="KW-0812">Transmembrane</keyword>
<evidence type="ECO:0000313" key="2">
    <source>
        <dbReference type="EMBL" id="OUS09322.1"/>
    </source>
</evidence>
<sequence length="92" mass="10726">MKTAKTLLIASICNALFFVWIYITHVYKITWTMSGVFHELLMIPMLLLAPVLFIIAFILLFKKQHWKWHLVSVVISGISTACIIWQFHNSFS</sequence>
<evidence type="ECO:0000313" key="3">
    <source>
        <dbReference type="Proteomes" id="UP000196102"/>
    </source>
</evidence>
<accession>A0A1Z8AG42</accession>
<name>A0A1Z8AG42_9FLAO</name>
<dbReference type="Proteomes" id="UP000196102">
    <property type="component" value="Unassembled WGS sequence"/>
</dbReference>
<dbReference type="EMBL" id="MAAX01000214">
    <property type="protein sequence ID" value="OUS09322.1"/>
    <property type="molecule type" value="Genomic_DNA"/>
</dbReference>
<reference evidence="3" key="1">
    <citation type="journal article" date="2017" name="Proc. Natl. Acad. Sci. U.S.A.">
        <title>Simulation of Deepwater Horizon oil plume reveals substrate specialization within a complex community of hydrocarbon-degraders.</title>
        <authorList>
            <person name="Hu P."/>
            <person name="Dubinsky E.A."/>
            <person name="Probst A.J."/>
            <person name="Wang J."/>
            <person name="Sieber C.M.K."/>
            <person name="Tom L.M."/>
            <person name="Gardinali P."/>
            <person name="Banfield J.F."/>
            <person name="Atlas R.M."/>
            <person name="Andersen G.L."/>
        </authorList>
    </citation>
    <scope>NUCLEOTIDE SEQUENCE [LARGE SCALE GENOMIC DNA]</scope>
</reference>
<protein>
    <submittedName>
        <fullName evidence="2">Uncharacterized protein</fullName>
    </submittedName>
</protein>
<feature type="transmembrane region" description="Helical" evidence="1">
    <location>
        <begin position="7"/>
        <end position="29"/>
    </location>
</feature>
<dbReference type="AlphaFoldDB" id="A0A1Z8AG42"/>
<evidence type="ECO:0000256" key="1">
    <source>
        <dbReference type="SAM" id="Phobius"/>
    </source>
</evidence>
<gene>
    <name evidence="2" type="ORF">A9Q93_14085</name>
</gene>
<feature type="transmembrane region" description="Helical" evidence="1">
    <location>
        <begin position="41"/>
        <end position="61"/>
    </location>
</feature>
<comment type="caution">
    <text evidence="2">The sequence shown here is derived from an EMBL/GenBank/DDBJ whole genome shotgun (WGS) entry which is preliminary data.</text>
</comment>
<proteinExistence type="predicted"/>
<feature type="transmembrane region" description="Helical" evidence="1">
    <location>
        <begin position="68"/>
        <end position="87"/>
    </location>
</feature>
<organism evidence="2 3">
    <name type="scientific">Nonlabens dokdonensis</name>
    <dbReference type="NCBI Taxonomy" id="328515"/>
    <lineage>
        <taxon>Bacteria</taxon>
        <taxon>Pseudomonadati</taxon>
        <taxon>Bacteroidota</taxon>
        <taxon>Flavobacteriia</taxon>
        <taxon>Flavobacteriales</taxon>
        <taxon>Flavobacteriaceae</taxon>
        <taxon>Nonlabens</taxon>
    </lineage>
</organism>